<evidence type="ECO:0000259" key="8">
    <source>
        <dbReference type="Pfam" id="PF20684"/>
    </source>
</evidence>
<evidence type="ECO:0000256" key="2">
    <source>
        <dbReference type="ARBA" id="ARBA00022692"/>
    </source>
</evidence>
<name>A0A364LC30_TALAM</name>
<feature type="transmembrane region" description="Helical" evidence="7">
    <location>
        <begin position="202"/>
        <end position="222"/>
    </location>
</feature>
<feature type="transmembrane region" description="Helical" evidence="7">
    <location>
        <begin position="6"/>
        <end position="29"/>
    </location>
</feature>
<dbReference type="Proteomes" id="UP000249363">
    <property type="component" value="Unassembled WGS sequence"/>
</dbReference>
<evidence type="ECO:0000256" key="6">
    <source>
        <dbReference type="SAM" id="MobiDB-lite"/>
    </source>
</evidence>
<dbReference type="Pfam" id="PF20684">
    <property type="entry name" value="Fung_rhodopsin"/>
    <property type="match status" value="1"/>
</dbReference>
<gene>
    <name evidence="9" type="ORF">BHQ10_009364</name>
</gene>
<evidence type="ECO:0000256" key="1">
    <source>
        <dbReference type="ARBA" id="ARBA00004141"/>
    </source>
</evidence>
<feature type="domain" description="Rhodopsin" evidence="8">
    <location>
        <begin position="26"/>
        <end position="263"/>
    </location>
</feature>
<evidence type="ECO:0000256" key="5">
    <source>
        <dbReference type="ARBA" id="ARBA00038359"/>
    </source>
</evidence>
<evidence type="ECO:0000256" key="3">
    <source>
        <dbReference type="ARBA" id="ARBA00022989"/>
    </source>
</evidence>
<accession>A0A364LC30</accession>
<dbReference type="AlphaFoldDB" id="A0A364LC30"/>
<keyword evidence="10" id="KW-1185">Reference proteome</keyword>
<evidence type="ECO:0000256" key="4">
    <source>
        <dbReference type="ARBA" id="ARBA00023136"/>
    </source>
</evidence>
<evidence type="ECO:0000256" key="7">
    <source>
        <dbReference type="SAM" id="Phobius"/>
    </source>
</evidence>
<proteinExistence type="inferred from homology"/>
<dbReference type="GeneID" id="63798578"/>
<keyword evidence="3 7" id="KW-1133">Transmembrane helix</keyword>
<keyword evidence="4 7" id="KW-0472">Membrane</keyword>
<feature type="transmembrane region" description="Helical" evidence="7">
    <location>
        <begin position="165"/>
        <end position="190"/>
    </location>
</feature>
<reference evidence="9 10" key="1">
    <citation type="journal article" date="2017" name="Biotechnol. Biofuels">
        <title>Differential beta-glucosidase expression as a function of carbon source availability in Talaromyces amestolkiae: a genomic and proteomic approach.</title>
        <authorList>
            <person name="de Eugenio L.I."/>
            <person name="Mendez-Liter J.A."/>
            <person name="Nieto-Dominguez M."/>
            <person name="Alonso L."/>
            <person name="Gil-Munoz J."/>
            <person name="Barriuso J."/>
            <person name="Prieto A."/>
            <person name="Martinez M.J."/>
        </authorList>
    </citation>
    <scope>NUCLEOTIDE SEQUENCE [LARGE SCALE GENOMIC DNA]</scope>
    <source>
        <strain evidence="9 10">CIB</strain>
    </source>
</reference>
<feature type="transmembrane region" description="Helical" evidence="7">
    <location>
        <begin position="91"/>
        <end position="109"/>
    </location>
</feature>
<comment type="subcellular location">
    <subcellularLocation>
        <location evidence="1">Membrane</location>
        <topology evidence="1">Multi-pass membrane protein</topology>
    </subcellularLocation>
</comment>
<dbReference type="PANTHER" id="PTHR33048:SF47">
    <property type="entry name" value="INTEGRAL MEMBRANE PROTEIN-RELATED"/>
    <property type="match status" value="1"/>
</dbReference>
<sequence>MLNTLQPAALGISTVFWTLSTATIVLRLWSRLFIIKSFGWDDALMSAILVFNIGQQGLFYTFVHFGGGLHYGSVPLAHLALLPKLLFVEEIYYIWMHFIIKMSFLLFYLRLSNTWRFTLSIYGAMGIVMASTIAIWLIYCLQCIPLPAFWDPTAYPGAKCLSTKITYYVVVALCIFGDLLILILPIQPLWHMQASLRRRLTLIGVITFGGMSPLVSFLRIIVLHEFEVSPDFTWTLGKMVIVSAIELDVAIIASNAASMKAIWVKYLGKNPFSSTGDQGPSSYPKQKSNELVNLPYNSRAKRSGHTHVASIDGNGSRGRKELWENDSEEELFQGNGITVTSSVDMISKKSAVASAADVNRSYFEFKK</sequence>
<dbReference type="GO" id="GO:0016020">
    <property type="term" value="C:membrane"/>
    <property type="evidence" value="ECO:0007669"/>
    <property type="project" value="UniProtKB-SubCell"/>
</dbReference>
<keyword evidence="2 7" id="KW-0812">Transmembrane</keyword>
<protein>
    <recommendedName>
        <fullName evidence="8">Rhodopsin domain-containing protein</fullName>
    </recommendedName>
</protein>
<feature type="region of interest" description="Disordered" evidence="6">
    <location>
        <begin position="301"/>
        <end position="320"/>
    </location>
</feature>
<feature type="transmembrane region" description="Helical" evidence="7">
    <location>
        <begin position="121"/>
        <end position="150"/>
    </location>
</feature>
<evidence type="ECO:0000313" key="10">
    <source>
        <dbReference type="Proteomes" id="UP000249363"/>
    </source>
</evidence>
<comment type="caution">
    <text evidence="9">The sequence shown here is derived from an EMBL/GenBank/DDBJ whole genome shotgun (WGS) entry which is preliminary data.</text>
</comment>
<dbReference type="InterPro" id="IPR049326">
    <property type="entry name" value="Rhodopsin_dom_fungi"/>
</dbReference>
<feature type="transmembrane region" description="Helical" evidence="7">
    <location>
        <begin position="49"/>
        <end position="71"/>
    </location>
</feature>
<feature type="transmembrane region" description="Helical" evidence="7">
    <location>
        <begin position="234"/>
        <end position="257"/>
    </location>
</feature>
<dbReference type="OrthoDB" id="4225498at2759"/>
<evidence type="ECO:0000313" key="9">
    <source>
        <dbReference type="EMBL" id="RAO73352.1"/>
    </source>
</evidence>
<dbReference type="PANTHER" id="PTHR33048">
    <property type="entry name" value="PTH11-LIKE INTEGRAL MEMBRANE PROTEIN (AFU_ORTHOLOGUE AFUA_5G11245)"/>
    <property type="match status" value="1"/>
</dbReference>
<organism evidence="9 10">
    <name type="scientific">Talaromyces amestolkiae</name>
    <dbReference type="NCBI Taxonomy" id="1196081"/>
    <lineage>
        <taxon>Eukaryota</taxon>
        <taxon>Fungi</taxon>
        <taxon>Dikarya</taxon>
        <taxon>Ascomycota</taxon>
        <taxon>Pezizomycotina</taxon>
        <taxon>Eurotiomycetes</taxon>
        <taxon>Eurotiomycetidae</taxon>
        <taxon>Eurotiales</taxon>
        <taxon>Trichocomaceae</taxon>
        <taxon>Talaromyces</taxon>
        <taxon>Talaromyces sect. Talaromyces</taxon>
    </lineage>
</organism>
<comment type="similarity">
    <text evidence="5">Belongs to the SAT4 family.</text>
</comment>
<dbReference type="InterPro" id="IPR052337">
    <property type="entry name" value="SAT4-like"/>
</dbReference>
<dbReference type="EMBL" id="MIKG01000024">
    <property type="protein sequence ID" value="RAO73352.1"/>
    <property type="molecule type" value="Genomic_DNA"/>
</dbReference>
<dbReference type="RefSeq" id="XP_040737866.1">
    <property type="nucleotide sequence ID" value="XM_040882271.1"/>
</dbReference>